<dbReference type="OMA" id="PCIEQSL"/>
<evidence type="ECO:0000256" key="5">
    <source>
        <dbReference type="PIRNR" id="PIRNR017269"/>
    </source>
</evidence>
<evidence type="ECO:0000313" key="10">
    <source>
        <dbReference type="Proteomes" id="UP000182680"/>
    </source>
</evidence>
<comment type="subunit">
    <text evidence="5">Homotetramer composed of a dimer of dimers.</text>
</comment>
<keyword evidence="1 5" id="KW-0489">Methyltransferase</keyword>
<dbReference type="PIRSF" id="PIRSF017269">
    <property type="entry name" value="GCD14"/>
    <property type="match status" value="1"/>
</dbReference>
<dbReference type="Gene3D" id="3.40.50.150">
    <property type="entry name" value="Vaccinia Virus protein VP39"/>
    <property type="match status" value="1"/>
</dbReference>
<proteinExistence type="inferred from homology"/>
<keyword evidence="4 5" id="KW-0819">tRNA processing</keyword>
<keyword evidence="3 5" id="KW-0949">S-adenosyl-L-methionine</keyword>
<dbReference type="PANTHER" id="PTHR12133:SF1">
    <property type="entry name" value="TRNA (ADENINE(58)-N(1))-METHYLTRANSFERASE, MITOCHONDRIAL"/>
    <property type="match status" value="1"/>
</dbReference>
<comment type="function">
    <text evidence="5">Catalyzes the S-adenosyl-L-methionine-dependent formation of N(1)-methyladenine at position 58 (m1A58) in tRNA.</text>
</comment>
<dbReference type="CDD" id="cd02440">
    <property type="entry name" value="AdoMet_MTases"/>
    <property type="match status" value="1"/>
</dbReference>
<evidence type="ECO:0000256" key="2">
    <source>
        <dbReference type="ARBA" id="ARBA00022679"/>
    </source>
</evidence>
<evidence type="ECO:0000313" key="9">
    <source>
        <dbReference type="EMBL" id="SFW32321.1"/>
    </source>
</evidence>
<feature type="compositionally biased region" description="Basic and acidic residues" evidence="7">
    <location>
        <begin position="256"/>
        <end position="275"/>
    </location>
</feature>
<feature type="binding site" evidence="6">
    <location>
        <position position="126"/>
    </location>
    <ligand>
        <name>S-adenosyl-L-methionine</name>
        <dbReference type="ChEBI" id="CHEBI:59789"/>
    </ligand>
</feature>
<evidence type="ECO:0000256" key="6">
    <source>
        <dbReference type="PIRSR" id="PIRSR017269-1"/>
    </source>
</evidence>
<evidence type="ECO:0000259" key="8">
    <source>
        <dbReference type="Pfam" id="PF08704"/>
    </source>
</evidence>
<feature type="domain" description="tRNA (adenine(58)-N(1))-methyltransferase catalytic subunit TRM61 C-terminal" evidence="8">
    <location>
        <begin position="70"/>
        <end position="227"/>
    </location>
</feature>
<dbReference type="RefSeq" id="WP_012625539.1">
    <property type="nucleotide sequence ID" value="NZ_FPIW01000009.1"/>
</dbReference>
<name>A0AA94L1U4_DESDE</name>
<comment type="catalytic activity">
    <reaction evidence="5">
        <text>adenosine(58) in tRNA + S-adenosyl-L-methionine = N(1)-methyladenosine(58) in tRNA + S-adenosyl-L-homocysteine + H(+)</text>
        <dbReference type="Rhea" id="RHEA:43152"/>
        <dbReference type="Rhea" id="RHEA-COMP:10365"/>
        <dbReference type="Rhea" id="RHEA-COMP:10366"/>
        <dbReference type="ChEBI" id="CHEBI:15378"/>
        <dbReference type="ChEBI" id="CHEBI:57856"/>
        <dbReference type="ChEBI" id="CHEBI:59789"/>
        <dbReference type="ChEBI" id="CHEBI:74411"/>
        <dbReference type="ChEBI" id="CHEBI:74491"/>
        <dbReference type="EC" id="2.1.1.220"/>
    </reaction>
</comment>
<dbReference type="InterPro" id="IPR029063">
    <property type="entry name" value="SAM-dependent_MTases_sf"/>
</dbReference>
<reference evidence="10" key="1">
    <citation type="submission" date="2016-11" db="EMBL/GenBank/DDBJ databases">
        <authorList>
            <person name="Jaros S."/>
            <person name="Januszkiewicz K."/>
            <person name="Wedrychowicz H."/>
        </authorList>
    </citation>
    <scope>NUCLEOTIDE SEQUENCE [LARGE SCALE GENOMIC DNA]</scope>
    <source>
        <strain evidence="10">DSM 7057</strain>
    </source>
</reference>
<evidence type="ECO:0000256" key="3">
    <source>
        <dbReference type="ARBA" id="ARBA00022691"/>
    </source>
</evidence>
<accession>A0AA94L1U4</accession>
<dbReference type="EMBL" id="FPIW01000009">
    <property type="protein sequence ID" value="SFW32321.1"/>
    <property type="molecule type" value="Genomic_DNA"/>
</dbReference>
<dbReference type="Proteomes" id="UP000182680">
    <property type="component" value="Unassembled WGS sequence"/>
</dbReference>
<comment type="similarity">
    <text evidence="5">Belongs to the class I-like SAM-binding methyltransferase superfamily. TRM61 family.</text>
</comment>
<feature type="binding site" evidence="6">
    <location>
        <position position="170"/>
    </location>
    <ligand>
        <name>S-adenosyl-L-methionine</name>
        <dbReference type="ChEBI" id="CHEBI:59789"/>
    </ligand>
</feature>
<comment type="caution">
    <text evidence="9">The sequence shown here is derived from an EMBL/GenBank/DDBJ whole genome shotgun (WGS) entry which is preliminary data.</text>
</comment>
<dbReference type="InterPro" id="IPR049470">
    <property type="entry name" value="TRM61_C"/>
</dbReference>
<evidence type="ECO:0000256" key="4">
    <source>
        <dbReference type="ARBA" id="ARBA00022694"/>
    </source>
</evidence>
<dbReference type="GO" id="GO:0030488">
    <property type="term" value="P:tRNA methylation"/>
    <property type="evidence" value="ECO:0007669"/>
    <property type="project" value="InterPro"/>
</dbReference>
<dbReference type="PROSITE" id="PS51620">
    <property type="entry name" value="SAM_TRM61"/>
    <property type="match status" value="1"/>
</dbReference>
<dbReference type="Pfam" id="PF08704">
    <property type="entry name" value="GCD14"/>
    <property type="match status" value="1"/>
</dbReference>
<feature type="binding site" evidence="6">
    <location>
        <begin position="105"/>
        <end position="108"/>
    </location>
    <ligand>
        <name>S-adenosyl-L-methionine</name>
        <dbReference type="ChEBI" id="CHEBI:59789"/>
    </ligand>
</feature>
<dbReference type="InterPro" id="IPR014816">
    <property type="entry name" value="tRNA_MeTrfase_Gcd14"/>
</dbReference>
<keyword evidence="2 5" id="KW-0808">Transferase</keyword>
<protein>
    <recommendedName>
        <fullName evidence="5">tRNA (adenine(58)-N(1))-methyltransferase TrmI</fullName>
        <ecNumber evidence="5">2.1.1.220</ecNumber>
    </recommendedName>
</protein>
<sequence>MIPYGSLVVYVTPKGRRYTKKLTEGQDWHSNDGALSAADVARCDFGSVIYTNQQVPIQVMEATLYDRLKTLKRQTQIIYPKDIAYICLRLGAGPGRTIIEAGCGSGGLTTGLSWFCGPTGRVVSHEAREEFMALARRNLEWAGVGQNVELHHRDVAEGFAVTGADALFLDVRTPWEYLDHALAAVRPGASFGFLLPTVDQVSKLLLGLERGPFADVEVCEILIRRWKPVADRLRPEDRMNAHTGFLVFARQQERNQDFESRKPLGTRERKQEAARLARLGLDNAAPQDGAAARDMTEDQNLA</sequence>
<dbReference type="PANTHER" id="PTHR12133">
    <property type="entry name" value="TRNA (ADENINE(58)-N(1))-METHYLTRANSFERASE"/>
    <property type="match status" value="1"/>
</dbReference>
<dbReference type="SUPFAM" id="SSF53335">
    <property type="entry name" value="S-adenosyl-L-methionine-dependent methyltransferases"/>
    <property type="match status" value="1"/>
</dbReference>
<gene>
    <name evidence="9" type="ORF">SAMN02910291_00828</name>
</gene>
<dbReference type="Gene3D" id="3.10.330.20">
    <property type="match status" value="1"/>
</dbReference>
<feature type="region of interest" description="Disordered" evidence="7">
    <location>
        <begin position="256"/>
        <end position="302"/>
    </location>
</feature>
<dbReference type="EC" id="2.1.1.220" evidence="5"/>
<dbReference type="GO" id="GO:0031515">
    <property type="term" value="C:tRNA (m1A) methyltransferase complex"/>
    <property type="evidence" value="ECO:0007669"/>
    <property type="project" value="UniProtKB-UniRule"/>
</dbReference>
<dbReference type="AlphaFoldDB" id="A0AA94L1U4"/>
<feature type="binding site" evidence="6">
    <location>
        <position position="154"/>
    </location>
    <ligand>
        <name>S-adenosyl-L-methionine</name>
        <dbReference type="ChEBI" id="CHEBI:59789"/>
    </ligand>
</feature>
<evidence type="ECO:0000256" key="7">
    <source>
        <dbReference type="SAM" id="MobiDB-lite"/>
    </source>
</evidence>
<evidence type="ECO:0000256" key="1">
    <source>
        <dbReference type="ARBA" id="ARBA00022603"/>
    </source>
</evidence>
<organism evidence="9 10">
    <name type="scientific">Desulfovibrio desulfuricans</name>
    <dbReference type="NCBI Taxonomy" id="876"/>
    <lineage>
        <taxon>Bacteria</taxon>
        <taxon>Pseudomonadati</taxon>
        <taxon>Thermodesulfobacteriota</taxon>
        <taxon>Desulfovibrionia</taxon>
        <taxon>Desulfovibrionales</taxon>
        <taxon>Desulfovibrionaceae</taxon>
        <taxon>Desulfovibrio</taxon>
    </lineage>
</organism>
<dbReference type="GO" id="GO:0160107">
    <property type="term" value="F:tRNA (adenine(58)-N1)-methyltransferase activity"/>
    <property type="evidence" value="ECO:0007669"/>
    <property type="project" value="UniProtKB-EC"/>
</dbReference>